<gene>
    <name evidence="1" type="ORF">V1477_001359</name>
</gene>
<comment type="caution">
    <text evidence="1">The sequence shown here is derived from an EMBL/GenBank/DDBJ whole genome shotgun (WGS) entry which is preliminary data.</text>
</comment>
<evidence type="ECO:0000313" key="1">
    <source>
        <dbReference type="EMBL" id="KAL2750374.1"/>
    </source>
</evidence>
<dbReference type="Proteomes" id="UP001607303">
    <property type="component" value="Unassembled WGS sequence"/>
</dbReference>
<keyword evidence="2" id="KW-1185">Reference proteome</keyword>
<dbReference type="EMBL" id="JAYRBN010000013">
    <property type="protein sequence ID" value="KAL2750374.1"/>
    <property type="molecule type" value="Genomic_DNA"/>
</dbReference>
<evidence type="ECO:0000313" key="2">
    <source>
        <dbReference type="Proteomes" id="UP001607303"/>
    </source>
</evidence>
<organism evidence="1 2">
    <name type="scientific">Vespula maculifrons</name>
    <name type="common">Eastern yellow jacket</name>
    <name type="synonym">Wasp</name>
    <dbReference type="NCBI Taxonomy" id="7453"/>
    <lineage>
        <taxon>Eukaryota</taxon>
        <taxon>Metazoa</taxon>
        <taxon>Ecdysozoa</taxon>
        <taxon>Arthropoda</taxon>
        <taxon>Hexapoda</taxon>
        <taxon>Insecta</taxon>
        <taxon>Pterygota</taxon>
        <taxon>Neoptera</taxon>
        <taxon>Endopterygota</taxon>
        <taxon>Hymenoptera</taxon>
        <taxon>Apocrita</taxon>
        <taxon>Aculeata</taxon>
        <taxon>Vespoidea</taxon>
        <taxon>Vespidae</taxon>
        <taxon>Vespinae</taxon>
        <taxon>Vespula</taxon>
    </lineage>
</organism>
<name>A0ABD2D0D6_VESMC</name>
<dbReference type="AlphaFoldDB" id="A0ABD2D0D6"/>
<reference evidence="1 2" key="1">
    <citation type="journal article" date="2024" name="Ann. Entomol. Soc. Am.">
        <title>Genomic analyses of the southern and eastern yellowjacket wasps (Hymenoptera: Vespidae) reveal evolutionary signatures of social life.</title>
        <authorList>
            <person name="Catto M.A."/>
            <person name="Caine P.B."/>
            <person name="Orr S.E."/>
            <person name="Hunt B.G."/>
            <person name="Goodisman M.A.D."/>
        </authorList>
    </citation>
    <scope>NUCLEOTIDE SEQUENCE [LARGE SCALE GENOMIC DNA]</scope>
    <source>
        <strain evidence="1">232</strain>
        <tissue evidence="1">Head and thorax</tissue>
    </source>
</reference>
<protein>
    <submittedName>
        <fullName evidence="1">Uncharacterized protein</fullName>
    </submittedName>
</protein>
<proteinExistence type="predicted"/>
<accession>A0ABD2D0D6</accession>
<sequence length="161" mass="19001">MALFYKAWKPGTGKWEGSFFFKASNRELLQLEGISDCAQKDLSMSRPTFHAGNITFPIFWLISGTICFTRNFNTTRVQLRKSPLSFMIACLLHQISLHDFLRIRFLLLWNSENAIFDNLSNMHLFTRKGNSIWRKCFHAIWHTKIDSDIIMNNRILIIEYY</sequence>